<organism evidence="2 3">
    <name type="scientific">Apiospora marii</name>
    <dbReference type="NCBI Taxonomy" id="335849"/>
    <lineage>
        <taxon>Eukaryota</taxon>
        <taxon>Fungi</taxon>
        <taxon>Dikarya</taxon>
        <taxon>Ascomycota</taxon>
        <taxon>Pezizomycotina</taxon>
        <taxon>Sordariomycetes</taxon>
        <taxon>Xylariomycetidae</taxon>
        <taxon>Amphisphaeriales</taxon>
        <taxon>Apiosporaceae</taxon>
        <taxon>Apiospora</taxon>
    </lineage>
</organism>
<reference evidence="2 3" key="1">
    <citation type="submission" date="2023-01" db="EMBL/GenBank/DDBJ databases">
        <title>Analysis of 21 Apiospora genomes using comparative genomics revels a genus with tremendous synthesis potential of carbohydrate active enzymes and secondary metabolites.</title>
        <authorList>
            <person name="Sorensen T."/>
        </authorList>
    </citation>
    <scope>NUCLEOTIDE SEQUENCE [LARGE SCALE GENOMIC DNA]</scope>
    <source>
        <strain evidence="2 3">CBS 20057</strain>
    </source>
</reference>
<evidence type="ECO:0000256" key="1">
    <source>
        <dbReference type="SAM" id="MobiDB-lite"/>
    </source>
</evidence>
<feature type="region of interest" description="Disordered" evidence="1">
    <location>
        <begin position="125"/>
        <end position="169"/>
    </location>
</feature>
<gene>
    <name evidence="2" type="ORF">PG991_015228</name>
</gene>
<comment type="caution">
    <text evidence="2">The sequence shown here is derived from an EMBL/GenBank/DDBJ whole genome shotgun (WGS) entry which is preliminary data.</text>
</comment>
<evidence type="ECO:0000313" key="3">
    <source>
        <dbReference type="Proteomes" id="UP001396898"/>
    </source>
</evidence>
<feature type="compositionally biased region" description="Polar residues" evidence="1">
    <location>
        <begin position="126"/>
        <end position="139"/>
    </location>
</feature>
<evidence type="ECO:0000313" key="2">
    <source>
        <dbReference type="EMBL" id="KAK7995761.1"/>
    </source>
</evidence>
<proteinExistence type="predicted"/>
<dbReference type="Proteomes" id="UP001396898">
    <property type="component" value="Unassembled WGS sequence"/>
</dbReference>
<keyword evidence="3" id="KW-1185">Reference proteome</keyword>
<sequence length="213" mass="23029">MMAQKGVDASRSETFESYVRQSSYDGRLIVDLELAFGRFANVVRQKEQLEDEVTKTGGIEEKEVGIFSSMGRMGVGLGVVGVHWPGDQGPSGFIDVNQVSLGMVQALGGEGDNPSALRLAGLLSQRRPNSSPKQNGRPHTSSDRLPHPAAAGGKSSTAEPPTYITNTPCDTMGKTWRDIDRMLPRAVGESDATPLSRFNRITYRLLMVIGCDC</sequence>
<dbReference type="EMBL" id="JAQQWI010000022">
    <property type="protein sequence ID" value="KAK7995761.1"/>
    <property type="molecule type" value="Genomic_DNA"/>
</dbReference>
<feature type="compositionally biased region" description="Polar residues" evidence="1">
    <location>
        <begin position="154"/>
        <end position="169"/>
    </location>
</feature>
<accession>A0ABR1R173</accession>
<protein>
    <submittedName>
        <fullName evidence="2">Uncharacterized protein</fullName>
    </submittedName>
</protein>
<name>A0ABR1R173_9PEZI</name>